<proteinExistence type="predicted"/>
<feature type="transmembrane region" description="Helical" evidence="1">
    <location>
        <begin position="58"/>
        <end position="76"/>
    </location>
</feature>
<comment type="caution">
    <text evidence="2">The sequence shown here is derived from an EMBL/GenBank/DDBJ whole genome shotgun (WGS) entry which is preliminary data.</text>
</comment>
<reference evidence="2 3" key="1">
    <citation type="submission" date="2020-02" db="EMBL/GenBank/DDBJ databases">
        <title>M-like protein SrM is not crucial to the virulence of a novel isolate of Streptococcus equi subsp. ruminatorum from Macaca mulatta.</title>
        <authorList>
            <person name="Guo G."/>
            <person name="Cheng L."/>
            <person name="Zhang W."/>
        </authorList>
    </citation>
    <scope>NUCLEOTIDE SEQUENCE [LARGE SCALE GENOMIC DNA]</scope>
    <source>
        <strain evidence="2 3">FJ1804</strain>
    </source>
</reference>
<dbReference type="RefSeq" id="WP_164334725.1">
    <property type="nucleotide sequence ID" value="NZ_JAAKFZ010000001.1"/>
</dbReference>
<gene>
    <name evidence="2" type="ORF">G5B50_00070</name>
</gene>
<feature type="transmembrane region" description="Helical" evidence="1">
    <location>
        <begin position="32"/>
        <end position="52"/>
    </location>
</feature>
<evidence type="ECO:0000313" key="2">
    <source>
        <dbReference type="EMBL" id="NGL83176.1"/>
    </source>
</evidence>
<evidence type="ECO:0000313" key="3">
    <source>
        <dbReference type="Proteomes" id="UP000479499"/>
    </source>
</evidence>
<dbReference type="Proteomes" id="UP000479499">
    <property type="component" value="Unassembled WGS sequence"/>
</dbReference>
<evidence type="ECO:0000256" key="1">
    <source>
        <dbReference type="SAM" id="Phobius"/>
    </source>
</evidence>
<name>A0A6M1KPU7_9STRE</name>
<protein>
    <submittedName>
        <fullName evidence="2">Uncharacterized protein</fullName>
    </submittedName>
</protein>
<keyword evidence="1" id="KW-0472">Membrane</keyword>
<sequence>MLDKPSRNSPRDKLKNHLKACQTPLKNYPLKAVFLAVIFIAIVFSFFSQILISLNAMGFTTLSLLILLVLGYPCHLQSLYHDLKLSIYQYQQDKIDFFKTYGEKQEDVIDDIRIIYETDNTVTVQFIYQGQPSQLSLSKGAIPQSYANQQLVVIARCRAIAKEHLSAYLTLFETRDLAQEYQTILKHPIITEGLLSDNDILQLSEAPDKPMVSFQLALITQPKESETSK</sequence>
<keyword evidence="1" id="KW-0812">Transmembrane</keyword>
<dbReference type="AlphaFoldDB" id="A0A6M1KPU7"/>
<keyword evidence="1" id="KW-1133">Transmembrane helix</keyword>
<accession>A0A6M1KPU7</accession>
<organism evidence="2 3">
    <name type="scientific">Streptococcus equi subsp. ruminatorum</name>
    <dbReference type="NCBI Taxonomy" id="254358"/>
    <lineage>
        <taxon>Bacteria</taxon>
        <taxon>Bacillati</taxon>
        <taxon>Bacillota</taxon>
        <taxon>Bacilli</taxon>
        <taxon>Lactobacillales</taxon>
        <taxon>Streptococcaceae</taxon>
        <taxon>Streptococcus</taxon>
    </lineage>
</organism>
<dbReference type="EMBL" id="JAAKFZ010000001">
    <property type="protein sequence ID" value="NGL83176.1"/>
    <property type="molecule type" value="Genomic_DNA"/>
</dbReference>